<comment type="function">
    <text evidence="2">Hydrolyzes RNA 2',3'-cyclic phosphodiester to an RNA 2'-phosphomonoester.</text>
</comment>
<evidence type="ECO:0000313" key="5">
    <source>
        <dbReference type="Proteomes" id="UP000056209"/>
    </source>
</evidence>
<reference evidence="5" key="1">
    <citation type="submission" date="2015-11" db="EMBL/GenBank/DDBJ databases">
        <title>Draft Genome Sequence of the Radioresistant Bacterium Deinococcus grandis, Isolated from Freshwater Fish in Japan.</title>
        <authorList>
            <person name="Satoh K."/>
            <person name="Onodera T."/>
            <person name="Omoso K."/>
            <person name="Takeda-Yano K."/>
            <person name="Katayama T."/>
            <person name="Oono Y."/>
            <person name="Narumi I."/>
        </authorList>
    </citation>
    <scope>NUCLEOTIDE SEQUENCE [LARGE SCALE GENOMIC DNA]</scope>
    <source>
        <strain evidence="5">ATCC 43672</strain>
    </source>
</reference>
<keyword evidence="4" id="KW-0436">Ligase</keyword>
<dbReference type="Gene3D" id="3.90.1140.10">
    <property type="entry name" value="Cyclic phosphodiesterase"/>
    <property type="match status" value="1"/>
</dbReference>
<keyword evidence="1 2" id="KW-0378">Hydrolase</keyword>
<comment type="caution">
    <text evidence="4">The sequence shown here is derived from an EMBL/GenBank/DDBJ whole genome shotgun (WGS) entry which is preliminary data.</text>
</comment>
<dbReference type="AlphaFoldDB" id="A0A100HP93"/>
<feature type="compositionally biased region" description="Acidic residues" evidence="3">
    <location>
        <begin position="235"/>
        <end position="244"/>
    </location>
</feature>
<dbReference type="PANTHER" id="PTHR35561">
    <property type="entry name" value="RNA 2',3'-CYCLIC PHOSPHODIESTERASE"/>
    <property type="match status" value="1"/>
</dbReference>
<accession>A0A100HP93</accession>
<keyword evidence="5" id="KW-1185">Reference proteome</keyword>
<dbReference type="GO" id="GO:0016874">
    <property type="term" value="F:ligase activity"/>
    <property type="evidence" value="ECO:0007669"/>
    <property type="project" value="UniProtKB-KW"/>
</dbReference>
<dbReference type="InterPro" id="IPR004175">
    <property type="entry name" value="RNA_CPDase"/>
</dbReference>
<feature type="short sequence motif" description="HXTX 1" evidence="2">
    <location>
        <begin position="87"/>
        <end position="90"/>
    </location>
</feature>
<sequence>MDRMTDPRPKRPARPTSQPGNKPGPKAGGRPGPKAAGKGRGAPDTHTPTTQRLFFALPVPADVTPALVAAQGKLRGNWRSVPAEQMHVTLAYLPAVPLGRVDDLKKLGTRLFTDAAPLDLKLRGTGYFPNEGSPRVWFVKVEAEGLNELAAALRAEIQALGLSTDDLPFKAHVTLARKKGPAPRVPPILFPEHWTAGSAGLHRSILRKTGPIHETVSTFRLRGTPATPAPATEPAPDEAIQETP</sequence>
<evidence type="ECO:0000256" key="1">
    <source>
        <dbReference type="ARBA" id="ARBA00022801"/>
    </source>
</evidence>
<comment type="similarity">
    <text evidence="2">Belongs to the 2H phosphoesterase superfamily. ThpR family.</text>
</comment>
<evidence type="ECO:0000256" key="2">
    <source>
        <dbReference type="HAMAP-Rule" id="MF_01940"/>
    </source>
</evidence>
<dbReference type="GO" id="GO:0008664">
    <property type="term" value="F:RNA 2',3'-cyclic 3'-phosphodiesterase activity"/>
    <property type="evidence" value="ECO:0007669"/>
    <property type="project" value="UniProtKB-EC"/>
</dbReference>
<dbReference type="SUPFAM" id="SSF55144">
    <property type="entry name" value="LigT-like"/>
    <property type="match status" value="1"/>
</dbReference>
<feature type="short sequence motif" description="HXTX 2" evidence="2">
    <location>
        <begin position="172"/>
        <end position="175"/>
    </location>
</feature>
<feature type="active site" description="Proton acceptor" evidence="2">
    <location>
        <position position="172"/>
    </location>
</feature>
<dbReference type="NCBIfam" id="TIGR02258">
    <property type="entry name" value="2_5_ligase"/>
    <property type="match status" value="1"/>
</dbReference>
<dbReference type="Pfam" id="PF13563">
    <property type="entry name" value="2_5_RNA_ligase2"/>
    <property type="match status" value="1"/>
</dbReference>
<feature type="region of interest" description="Disordered" evidence="3">
    <location>
        <begin position="222"/>
        <end position="244"/>
    </location>
</feature>
<feature type="region of interest" description="Disordered" evidence="3">
    <location>
        <begin position="1"/>
        <end position="48"/>
    </location>
</feature>
<evidence type="ECO:0000313" key="4">
    <source>
        <dbReference type="EMBL" id="GAQ23119.1"/>
    </source>
</evidence>
<protein>
    <recommendedName>
        <fullName evidence="2">RNA 2',3'-cyclic phosphodiesterase</fullName>
        <shortName evidence="2">RNA 2',3'-CPDase</shortName>
        <ecNumber evidence="2">3.1.4.58</ecNumber>
    </recommendedName>
</protein>
<name>A0A100HP93_9DEIO</name>
<dbReference type="InterPro" id="IPR009097">
    <property type="entry name" value="Cyclic_Pdiesterase"/>
</dbReference>
<dbReference type="Proteomes" id="UP000056209">
    <property type="component" value="Unassembled WGS sequence"/>
</dbReference>
<dbReference type="GO" id="GO:0004113">
    <property type="term" value="F:2',3'-cyclic-nucleotide 3'-phosphodiesterase activity"/>
    <property type="evidence" value="ECO:0007669"/>
    <property type="project" value="InterPro"/>
</dbReference>
<feature type="active site" description="Proton donor" evidence="2">
    <location>
        <position position="87"/>
    </location>
</feature>
<dbReference type="HAMAP" id="MF_01940">
    <property type="entry name" value="RNA_CPDase"/>
    <property type="match status" value="1"/>
</dbReference>
<proteinExistence type="inferred from homology"/>
<gene>
    <name evidence="4" type="ORF">DEIGR_103146</name>
</gene>
<organism evidence="4 5">
    <name type="scientific">Deinococcus grandis</name>
    <dbReference type="NCBI Taxonomy" id="57498"/>
    <lineage>
        <taxon>Bacteria</taxon>
        <taxon>Thermotogati</taxon>
        <taxon>Deinococcota</taxon>
        <taxon>Deinococci</taxon>
        <taxon>Deinococcales</taxon>
        <taxon>Deinococcaceae</taxon>
        <taxon>Deinococcus</taxon>
    </lineage>
</organism>
<comment type="catalytic activity">
    <reaction evidence="2">
        <text>a 3'-end 2',3'-cyclophospho-ribonucleotide-RNA + H2O = a 3'-end 2'-phospho-ribonucleotide-RNA + H(+)</text>
        <dbReference type="Rhea" id="RHEA:11828"/>
        <dbReference type="Rhea" id="RHEA-COMP:10464"/>
        <dbReference type="Rhea" id="RHEA-COMP:17353"/>
        <dbReference type="ChEBI" id="CHEBI:15377"/>
        <dbReference type="ChEBI" id="CHEBI:15378"/>
        <dbReference type="ChEBI" id="CHEBI:83064"/>
        <dbReference type="ChEBI" id="CHEBI:173113"/>
        <dbReference type="EC" id="3.1.4.58"/>
    </reaction>
</comment>
<dbReference type="EC" id="3.1.4.58" evidence="2"/>
<evidence type="ECO:0000256" key="3">
    <source>
        <dbReference type="SAM" id="MobiDB-lite"/>
    </source>
</evidence>
<dbReference type="EMBL" id="BCMS01000001">
    <property type="protein sequence ID" value="GAQ23119.1"/>
    <property type="molecule type" value="Genomic_DNA"/>
</dbReference>
<dbReference type="PANTHER" id="PTHR35561:SF1">
    <property type="entry name" value="RNA 2',3'-CYCLIC PHOSPHODIESTERASE"/>
    <property type="match status" value="1"/>
</dbReference>